<keyword evidence="4" id="KW-1133">Transmembrane helix</keyword>
<dbReference type="Pfam" id="PF00008">
    <property type="entry name" value="EGF"/>
    <property type="match status" value="1"/>
</dbReference>
<protein>
    <recommendedName>
        <fullName evidence="5">EGF-like domain-containing protein</fullName>
    </recommendedName>
</protein>
<keyword evidence="4" id="KW-0472">Membrane</keyword>
<comment type="caution">
    <text evidence="2">Lacks conserved residue(s) required for the propagation of feature annotation.</text>
</comment>
<proteinExistence type="predicted"/>
<comment type="caution">
    <text evidence="6">The sequence shown here is derived from an EMBL/GenBank/DDBJ whole genome shotgun (WGS) entry which is preliminary data.</text>
</comment>
<keyword evidence="4" id="KW-0812">Transmembrane</keyword>
<feature type="compositionally biased region" description="Low complexity" evidence="3">
    <location>
        <begin position="34"/>
        <end position="48"/>
    </location>
</feature>
<dbReference type="OrthoDB" id="6162252at2759"/>
<feature type="transmembrane region" description="Helical" evidence="4">
    <location>
        <begin position="769"/>
        <end position="793"/>
    </location>
</feature>
<organism evidence="6 7">
    <name type="scientific">Mizuhopecten yessoensis</name>
    <name type="common">Japanese scallop</name>
    <name type="synonym">Patinopecten yessoensis</name>
    <dbReference type="NCBI Taxonomy" id="6573"/>
    <lineage>
        <taxon>Eukaryota</taxon>
        <taxon>Metazoa</taxon>
        <taxon>Spiralia</taxon>
        <taxon>Lophotrochozoa</taxon>
        <taxon>Mollusca</taxon>
        <taxon>Bivalvia</taxon>
        <taxon>Autobranchia</taxon>
        <taxon>Pteriomorphia</taxon>
        <taxon>Pectinida</taxon>
        <taxon>Pectinoidea</taxon>
        <taxon>Pectinidae</taxon>
        <taxon>Mizuhopecten</taxon>
    </lineage>
</organism>
<dbReference type="Proteomes" id="UP000242188">
    <property type="component" value="Unassembled WGS sequence"/>
</dbReference>
<dbReference type="PROSITE" id="PS01186">
    <property type="entry name" value="EGF_2"/>
    <property type="match status" value="1"/>
</dbReference>
<dbReference type="Gene3D" id="2.10.25.10">
    <property type="entry name" value="Laminin"/>
    <property type="match status" value="1"/>
</dbReference>
<evidence type="ECO:0000256" key="1">
    <source>
        <dbReference type="ARBA" id="ARBA00023157"/>
    </source>
</evidence>
<dbReference type="SUPFAM" id="SSF57196">
    <property type="entry name" value="EGF/Laminin"/>
    <property type="match status" value="1"/>
</dbReference>
<dbReference type="EMBL" id="NEDP02004514">
    <property type="protein sequence ID" value="OWF45375.1"/>
    <property type="molecule type" value="Genomic_DNA"/>
</dbReference>
<dbReference type="InterPro" id="IPR000742">
    <property type="entry name" value="EGF"/>
</dbReference>
<dbReference type="STRING" id="6573.A0A210Q9I1"/>
<dbReference type="GO" id="GO:0005509">
    <property type="term" value="F:calcium ion binding"/>
    <property type="evidence" value="ECO:0007669"/>
    <property type="project" value="InterPro"/>
</dbReference>
<dbReference type="SMART" id="SM00179">
    <property type="entry name" value="EGF_CA"/>
    <property type="match status" value="1"/>
</dbReference>
<dbReference type="PROSITE" id="PS50026">
    <property type="entry name" value="EGF_3"/>
    <property type="match status" value="1"/>
</dbReference>
<feature type="disulfide bond" evidence="2">
    <location>
        <begin position="20"/>
        <end position="29"/>
    </location>
</feature>
<keyword evidence="2" id="KW-0245">EGF-like domain</keyword>
<keyword evidence="1 2" id="KW-1015">Disulfide bond</keyword>
<evidence type="ECO:0000256" key="2">
    <source>
        <dbReference type="PROSITE-ProRule" id="PRU00076"/>
    </source>
</evidence>
<evidence type="ECO:0000259" key="5">
    <source>
        <dbReference type="PROSITE" id="PS50026"/>
    </source>
</evidence>
<dbReference type="CDD" id="cd00054">
    <property type="entry name" value="EGF_CA"/>
    <property type="match status" value="1"/>
</dbReference>
<feature type="domain" description="EGF-like" evidence="5">
    <location>
        <begin position="1"/>
        <end position="30"/>
    </location>
</feature>
<accession>A0A210Q9I1</accession>
<name>A0A210Q9I1_MIZYE</name>
<dbReference type="AlphaFoldDB" id="A0A210Q9I1"/>
<reference evidence="6 7" key="1">
    <citation type="journal article" date="2017" name="Nat. Ecol. Evol.">
        <title>Scallop genome provides insights into evolution of bilaterian karyotype and development.</title>
        <authorList>
            <person name="Wang S."/>
            <person name="Zhang J."/>
            <person name="Jiao W."/>
            <person name="Li J."/>
            <person name="Xun X."/>
            <person name="Sun Y."/>
            <person name="Guo X."/>
            <person name="Huan P."/>
            <person name="Dong B."/>
            <person name="Zhang L."/>
            <person name="Hu X."/>
            <person name="Sun X."/>
            <person name="Wang J."/>
            <person name="Zhao C."/>
            <person name="Wang Y."/>
            <person name="Wang D."/>
            <person name="Huang X."/>
            <person name="Wang R."/>
            <person name="Lv J."/>
            <person name="Li Y."/>
            <person name="Zhang Z."/>
            <person name="Liu B."/>
            <person name="Lu W."/>
            <person name="Hui Y."/>
            <person name="Liang J."/>
            <person name="Zhou Z."/>
            <person name="Hou R."/>
            <person name="Li X."/>
            <person name="Liu Y."/>
            <person name="Li H."/>
            <person name="Ning X."/>
            <person name="Lin Y."/>
            <person name="Zhao L."/>
            <person name="Xing Q."/>
            <person name="Dou J."/>
            <person name="Li Y."/>
            <person name="Mao J."/>
            <person name="Guo H."/>
            <person name="Dou H."/>
            <person name="Li T."/>
            <person name="Mu C."/>
            <person name="Jiang W."/>
            <person name="Fu Q."/>
            <person name="Fu X."/>
            <person name="Miao Y."/>
            <person name="Liu J."/>
            <person name="Yu Q."/>
            <person name="Li R."/>
            <person name="Liao H."/>
            <person name="Li X."/>
            <person name="Kong Y."/>
            <person name="Jiang Z."/>
            <person name="Chourrout D."/>
            <person name="Li R."/>
            <person name="Bao Z."/>
        </authorList>
    </citation>
    <scope>NUCLEOTIDE SEQUENCE [LARGE SCALE GENOMIC DNA]</scope>
    <source>
        <strain evidence="6 7">PY_sf001</strain>
    </source>
</reference>
<gene>
    <name evidence="6" type="ORF">KP79_PYT08067</name>
</gene>
<feature type="region of interest" description="Disordered" evidence="3">
    <location>
        <begin position="32"/>
        <end position="136"/>
    </location>
</feature>
<sequence length="849" mass="94149">MPCKNNGICTNMEDGYSCQCRQGYGGINCENKITTHPSTFSTPSSSPTDRSKAPTNPKPSTSQSTAKSTTTSKPTTTTSKPTSTSQPTTQSTSTTRSTTAPTTPRPTTTVKPTTSTTTTKPTTTTATTTDRPTTTAKPLVTHNLLVNGKIKDKDISKLEKLLNDVLKNLNCTKGAKIVDFHHLINDIREQVTSVDIASECIHGKTLDPNIVSMLNGLLGRTPPFRSSGNHISGQQVSQLKDLAKSYSLNLIGYVCNQNEDAINRKIVNTWITTYPQIPDIKALIVLRDYFVGDYGTHVTKLKYFVTSRFQLLDPRISPSPTTSAFELEFNKVPVVNSIYSGHALYGYTEGIRLPVIDMTSPVTSLVSPLAKVWTDFSKSNKQTPRKVSSANVDIVMSGREPCFSGNRTDLQSSVYFPVLSNGSLLNIELRHIPDTRAVFTTACVTCFLERQFYVDVSGRILLRDRDAVYRVIKDAWKTSQNANQLMFAEKQYFQTNNGDLVTRLWYTHPLDPSDRYSTWPHPDIGGRLDNISRGLGNVRHTLNTLRVERLYRIVLEDNIPQRRMSEVKQKLQQAWADANKHINANSMQLNIVAWSSNYYSIQGNIVTMIDYKVSVANGDSAEVAVQEPAKASMITLLGQASLRVCLCQVYQHRDIGVVGNIGTDDHQAIEQAISSVWESKNPGLSLVISGHVKEMLAGYKSKAGDKATKVVYFVSPFIHGTPVDENDLDIPSLADIKTRMEAVLPGTTVEEHPLTRTTAAKDTDEKPSWLIPVAVASGVVGFLLVMAILTAIIKRHRHKMSKTLNQNPERVEGYDKEHFSEAPDLDNSLNVEDPQWMENEKHKTYIVNM</sequence>
<evidence type="ECO:0000256" key="3">
    <source>
        <dbReference type="SAM" id="MobiDB-lite"/>
    </source>
</evidence>
<dbReference type="InterPro" id="IPR001881">
    <property type="entry name" value="EGF-like_Ca-bd_dom"/>
</dbReference>
<dbReference type="InterPro" id="IPR000152">
    <property type="entry name" value="EGF-type_Asp/Asn_hydroxyl_site"/>
</dbReference>
<dbReference type="PROSITE" id="PS00022">
    <property type="entry name" value="EGF_1"/>
    <property type="match status" value="1"/>
</dbReference>
<dbReference type="CDD" id="cd12087">
    <property type="entry name" value="TM_EGFR-like"/>
    <property type="match status" value="1"/>
</dbReference>
<evidence type="ECO:0000256" key="4">
    <source>
        <dbReference type="SAM" id="Phobius"/>
    </source>
</evidence>
<dbReference type="PROSITE" id="PS00010">
    <property type="entry name" value="ASX_HYDROXYL"/>
    <property type="match status" value="1"/>
</dbReference>
<feature type="compositionally biased region" description="Low complexity" evidence="3">
    <location>
        <begin position="58"/>
        <end position="136"/>
    </location>
</feature>
<keyword evidence="7" id="KW-1185">Reference proteome</keyword>
<evidence type="ECO:0000313" key="7">
    <source>
        <dbReference type="Proteomes" id="UP000242188"/>
    </source>
</evidence>
<evidence type="ECO:0000313" key="6">
    <source>
        <dbReference type="EMBL" id="OWF45375.1"/>
    </source>
</evidence>